<dbReference type="Pfam" id="PF07784">
    <property type="entry name" value="DUF1622"/>
    <property type="match status" value="1"/>
</dbReference>
<comment type="caution">
    <text evidence="2">The sequence shown here is derived from an EMBL/GenBank/DDBJ whole genome shotgun (WGS) entry which is preliminary data.</text>
</comment>
<dbReference type="InterPro" id="IPR012427">
    <property type="entry name" value="DUF1622"/>
</dbReference>
<organism evidence="2 3">
    <name type="scientific">Clostridium gallinarum</name>
    <dbReference type="NCBI Taxonomy" id="2762246"/>
    <lineage>
        <taxon>Bacteria</taxon>
        <taxon>Bacillati</taxon>
        <taxon>Bacillota</taxon>
        <taxon>Clostridia</taxon>
        <taxon>Eubacteriales</taxon>
        <taxon>Clostridiaceae</taxon>
        <taxon>Clostridium</taxon>
    </lineage>
</organism>
<dbReference type="PANTHER" id="PTHR38468:SF1">
    <property type="entry name" value="SLL0939 PROTEIN"/>
    <property type="match status" value="1"/>
</dbReference>
<dbReference type="RefSeq" id="WP_191750294.1">
    <property type="nucleotide sequence ID" value="NZ_JACSQZ010000035.1"/>
</dbReference>
<reference evidence="2 3" key="1">
    <citation type="submission" date="2020-08" db="EMBL/GenBank/DDBJ databases">
        <title>A Genomic Blueprint of the Chicken Gut Microbiome.</title>
        <authorList>
            <person name="Gilroy R."/>
            <person name="Ravi A."/>
            <person name="Getino M."/>
            <person name="Pursley I."/>
            <person name="Horton D.L."/>
            <person name="Alikhan N.-F."/>
            <person name="Baker D."/>
            <person name="Gharbi K."/>
            <person name="Hall N."/>
            <person name="Watson M."/>
            <person name="Adriaenssens E.M."/>
            <person name="Foster-Nyarko E."/>
            <person name="Jarju S."/>
            <person name="Secka A."/>
            <person name="Antonio M."/>
            <person name="Oren A."/>
            <person name="Chaudhuri R."/>
            <person name="La Ragione R.M."/>
            <person name="Hildebrand F."/>
            <person name="Pallen M.J."/>
        </authorList>
    </citation>
    <scope>NUCLEOTIDE SEQUENCE [LARGE SCALE GENOMIC DNA]</scope>
    <source>
        <strain evidence="2 3">Sa3CUN1</strain>
    </source>
</reference>
<sequence>MLDIFIEGIIPKLVTILESMGILVICIGSIKAFYHYINSLIKKTKYPLKWEYANSMATALEFKLAAEILKTVTIRTMNELIILGSITLLRGFLTLIIHWEMKSEDQSKDKNSKDKEAS</sequence>
<feature type="transmembrane region" description="Helical" evidence="1">
    <location>
        <begin position="20"/>
        <end position="37"/>
    </location>
</feature>
<evidence type="ECO:0000256" key="1">
    <source>
        <dbReference type="SAM" id="Phobius"/>
    </source>
</evidence>
<keyword evidence="1" id="KW-1133">Transmembrane helix</keyword>
<accession>A0ABR8Q5G4</accession>
<dbReference type="PANTHER" id="PTHR38468">
    <property type="entry name" value="SLL0939 PROTEIN"/>
    <property type="match status" value="1"/>
</dbReference>
<keyword evidence="1" id="KW-0812">Transmembrane</keyword>
<keyword evidence="3" id="KW-1185">Reference proteome</keyword>
<keyword evidence="1" id="KW-0472">Membrane</keyword>
<gene>
    <name evidence="2" type="ORF">H9660_10280</name>
</gene>
<evidence type="ECO:0000313" key="3">
    <source>
        <dbReference type="Proteomes" id="UP000640335"/>
    </source>
</evidence>
<name>A0ABR8Q5G4_9CLOT</name>
<evidence type="ECO:0000313" key="2">
    <source>
        <dbReference type="EMBL" id="MBD7915534.1"/>
    </source>
</evidence>
<dbReference type="EMBL" id="JACSQZ010000035">
    <property type="protein sequence ID" value="MBD7915534.1"/>
    <property type="molecule type" value="Genomic_DNA"/>
</dbReference>
<protein>
    <submittedName>
        <fullName evidence="2">DUF1622 domain-containing protein</fullName>
    </submittedName>
</protein>
<dbReference type="Proteomes" id="UP000640335">
    <property type="component" value="Unassembled WGS sequence"/>
</dbReference>
<proteinExistence type="predicted"/>
<feature type="transmembrane region" description="Helical" evidence="1">
    <location>
        <begin position="80"/>
        <end position="99"/>
    </location>
</feature>